<evidence type="ECO:0000313" key="13">
    <source>
        <dbReference type="Proteomes" id="UP000177950"/>
    </source>
</evidence>
<gene>
    <name evidence="12" type="ORF">A2V58_05485</name>
</gene>
<keyword evidence="8 11" id="KW-1133">Transmembrane helix</keyword>
<reference evidence="12 13" key="1">
    <citation type="journal article" date="2016" name="Nat. Commun.">
        <title>Thousands of microbial genomes shed light on interconnected biogeochemical processes in an aquifer system.</title>
        <authorList>
            <person name="Anantharaman K."/>
            <person name="Brown C.T."/>
            <person name="Hug L.A."/>
            <person name="Sharon I."/>
            <person name="Castelle C.J."/>
            <person name="Probst A.J."/>
            <person name="Thomas B.C."/>
            <person name="Singh A."/>
            <person name="Wilkins M.J."/>
            <person name="Karaoz U."/>
            <person name="Brodie E.L."/>
            <person name="Williams K.H."/>
            <person name="Hubbard S.S."/>
            <person name="Banfield J.F."/>
        </authorList>
    </citation>
    <scope>NUCLEOTIDE SEQUENCE [LARGE SCALE GENOMIC DNA]</scope>
</reference>
<keyword evidence="10 11" id="KW-0472">Membrane</keyword>
<organism evidence="12 13">
    <name type="scientific">Candidatus Muproteobacteria bacterium RBG_19FT_COMBO_61_10</name>
    <dbReference type="NCBI Taxonomy" id="1817761"/>
    <lineage>
        <taxon>Bacteria</taxon>
        <taxon>Pseudomonadati</taxon>
        <taxon>Pseudomonadota</taxon>
        <taxon>Candidatus Muproteobacteria</taxon>
    </lineage>
</organism>
<dbReference type="Proteomes" id="UP000177950">
    <property type="component" value="Unassembled WGS sequence"/>
</dbReference>
<dbReference type="Pfam" id="PF02699">
    <property type="entry name" value="YajC"/>
    <property type="match status" value="1"/>
</dbReference>
<evidence type="ECO:0000256" key="6">
    <source>
        <dbReference type="ARBA" id="ARBA00022692"/>
    </source>
</evidence>
<evidence type="ECO:0000256" key="10">
    <source>
        <dbReference type="ARBA" id="ARBA00023136"/>
    </source>
</evidence>
<dbReference type="PRINTS" id="PR01853">
    <property type="entry name" value="YAJCTRNLCASE"/>
</dbReference>
<comment type="subcellular location">
    <subcellularLocation>
        <location evidence="1">Cell membrane</location>
        <topology evidence="1">Single-pass membrane protein</topology>
    </subcellularLocation>
</comment>
<evidence type="ECO:0000256" key="5">
    <source>
        <dbReference type="ARBA" id="ARBA00022475"/>
    </source>
</evidence>
<keyword evidence="9" id="KW-0811">Translocation</keyword>
<keyword evidence="4" id="KW-0813">Transport</keyword>
<evidence type="ECO:0000256" key="9">
    <source>
        <dbReference type="ARBA" id="ARBA00023010"/>
    </source>
</evidence>
<evidence type="ECO:0000256" key="7">
    <source>
        <dbReference type="ARBA" id="ARBA00022927"/>
    </source>
</evidence>
<keyword evidence="6 11" id="KW-0812">Transmembrane</keyword>
<dbReference type="PANTHER" id="PTHR33909">
    <property type="entry name" value="SEC TRANSLOCON ACCESSORY COMPLEX SUBUNIT YAJC"/>
    <property type="match status" value="1"/>
</dbReference>
<keyword evidence="5" id="KW-1003">Cell membrane</keyword>
<dbReference type="NCBIfam" id="TIGR00739">
    <property type="entry name" value="yajC"/>
    <property type="match status" value="1"/>
</dbReference>
<evidence type="ECO:0000256" key="4">
    <source>
        <dbReference type="ARBA" id="ARBA00022448"/>
    </source>
</evidence>
<sequence length="113" mass="11868">MNLLISDAWAEGPAAAAGAPPGGSMIQFVFLGGIFLLFYFLIIRPQSKRAKEHRAMVDALAKGDEVVTNGGIIGRVSQLGDTFISVEIADGVEVKVQRQAVASVLPKGTIKSA</sequence>
<proteinExistence type="inferred from homology"/>
<protein>
    <recommendedName>
        <fullName evidence="3">Sec translocon accessory complex subunit YajC</fullName>
    </recommendedName>
</protein>
<evidence type="ECO:0000256" key="8">
    <source>
        <dbReference type="ARBA" id="ARBA00022989"/>
    </source>
</evidence>
<evidence type="ECO:0000256" key="11">
    <source>
        <dbReference type="SAM" id="Phobius"/>
    </source>
</evidence>
<evidence type="ECO:0000313" key="12">
    <source>
        <dbReference type="EMBL" id="OGI58543.1"/>
    </source>
</evidence>
<name>A0A1F6UMF4_9PROT</name>
<evidence type="ECO:0000256" key="3">
    <source>
        <dbReference type="ARBA" id="ARBA00014962"/>
    </source>
</evidence>
<comment type="similarity">
    <text evidence="2">Belongs to the YajC family.</text>
</comment>
<accession>A0A1F6UMF4</accession>
<dbReference type="AlphaFoldDB" id="A0A1F6UMF4"/>
<dbReference type="GO" id="GO:0015031">
    <property type="term" value="P:protein transport"/>
    <property type="evidence" value="ECO:0007669"/>
    <property type="project" value="UniProtKB-KW"/>
</dbReference>
<dbReference type="SMART" id="SM01323">
    <property type="entry name" value="YajC"/>
    <property type="match status" value="1"/>
</dbReference>
<feature type="transmembrane region" description="Helical" evidence="11">
    <location>
        <begin position="25"/>
        <end position="43"/>
    </location>
</feature>
<dbReference type="InterPro" id="IPR003849">
    <property type="entry name" value="Preprotein_translocase_YajC"/>
</dbReference>
<evidence type="ECO:0000256" key="2">
    <source>
        <dbReference type="ARBA" id="ARBA00006742"/>
    </source>
</evidence>
<comment type="caution">
    <text evidence="12">The sequence shown here is derived from an EMBL/GenBank/DDBJ whole genome shotgun (WGS) entry which is preliminary data.</text>
</comment>
<dbReference type="EMBL" id="MFSV01000071">
    <property type="protein sequence ID" value="OGI58543.1"/>
    <property type="molecule type" value="Genomic_DNA"/>
</dbReference>
<dbReference type="PANTHER" id="PTHR33909:SF1">
    <property type="entry name" value="SEC TRANSLOCON ACCESSORY COMPLEX SUBUNIT YAJC"/>
    <property type="match status" value="1"/>
</dbReference>
<evidence type="ECO:0000256" key="1">
    <source>
        <dbReference type="ARBA" id="ARBA00004162"/>
    </source>
</evidence>
<keyword evidence="7" id="KW-0653">Protein transport</keyword>
<dbReference type="GO" id="GO:0005886">
    <property type="term" value="C:plasma membrane"/>
    <property type="evidence" value="ECO:0007669"/>
    <property type="project" value="UniProtKB-SubCell"/>
</dbReference>